<name>A0ABQ7GI54_DUNSA</name>
<gene>
    <name evidence="2" type="ORF">DUNSADRAFT_9110</name>
</gene>
<proteinExistence type="predicted"/>
<evidence type="ECO:0000313" key="2">
    <source>
        <dbReference type="EMBL" id="KAF5834287.1"/>
    </source>
</evidence>
<organism evidence="2 3">
    <name type="scientific">Dunaliella salina</name>
    <name type="common">Green alga</name>
    <name type="synonym">Protococcus salinus</name>
    <dbReference type="NCBI Taxonomy" id="3046"/>
    <lineage>
        <taxon>Eukaryota</taxon>
        <taxon>Viridiplantae</taxon>
        <taxon>Chlorophyta</taxon>
        <taxon>core chlorophytes</taxon>
        <taxon>Chlorophyceae</taxon>
        <taxon>CS clade</taxon>
        <taxon>Chlamydomonadales</taxon>
        <taxon>Dunaliellaceae</taxon>
        <taxon>Dunaliella</taxon>
    </lineage>
</organism>
<dbReference type="EMBL" id="MU069765">
    <property type="protein sequence ID" value="KAF5834287.1"/>
    <property type="molecule type" value="Genomic_DNA"/>
</dbReference>
<comment type="caution">
    <text evidence="2">The sequence shown here is derived from an EMBL/GenBank/DDBJ whole genome shotgun (WGS) entry which is preliminary data.</text>
</comment>
<dbReference type="Proteomes" id="UP000815325">
    <property type="component" value="Unassembled WGS sequence"/>
</dbReference>
<feature type="region of interest" description="Disordered" evidence="1">
    <location>
        <begin position="145"/>
        <end position="165"/>
    </location>
</feature>
<protein>
    <submittedName>
        <fullName evidence="2">Uncharacterized protein</fullName>
    </submittedName>
</protein>
<sequence>MLARRDVYDFGCVPLHSLCPQLDSLGTLQKLHAQLLSRSSSCLESGAKLTSGQDVMAVLDLSSTQLQILCGVLTPLSLCLPPDGTPLSAKPVPGSFHQPQPQQQPMLAVHELSMFLLVQLFSKEAQRPDNTEVWPDAGPSLSPLSVSDNMCSSPTRASFSRSPSGKTMLRQQLQQHLRNQSHAMRGFGDYLRRNLAAIAEFALFSPPAQKEQLALMPGSGQQPQPPTHRASMTAAEVDCMQFLIQPAKQHQEVCF</sequence>
<evidence type="ECO:0000313" key="3">
    <source>
        <dbReference type="Proteomes" id="UP000815325"/>
    </source>
</evidence>
<evidence type="ECO:0000256" key="1">
    <source>
        <dbReference type="SAM" id="MobiDB-lite"/>
    </source>
</evidence>
<reference evidence="2" key="1">
    <citation type="submission" date="2017-08" db="EMBL/GenBank/DDBJ databases">
        <authorList>
            <person name="Polle J.E."/>
            <person name="Barry K."/>
            <person name="Cushman J."/>
            <person name="Schmutz J."/>
            <person name="Tran D."/>
            <person name="Hathwaick L.T."/>
            <person name="Yim W.C."/>
            <person name="Jenkins J."/>
            <person name="Mckie-Krisberg Z.M."/>
            <person name="Prochnik S."/>
            <person name="Lindquist E."/>
            <person name="Dockter R.B."/>
            <person name="Adam C."/>
            <person name="Molina H."/>
            <person name="Bunkerborg J."/>
            <person name="Jin E."/>
            <person name="Buchheim M."/>
            <person name="Magnuson J."/>
        </authorList>
    </citation>
    <scope>NUCLEOTIDE SEQUENCE</scope>
    <source>
        <strain evidence="2">CCAP 19/18</strain>
    </source>
</reference>
<accession>A0ABQ7GI54</accession>
<keyword evidence="3" id="KW-1185">Reference proteome</keyword>